<reference evidence="1" key="1">
    <citation type="journal article" date="2020" name="Nature">
        <title>Giant virus diversity and host interactions through global metagenomics.</title>
        <authorList>
            <person name="Schulz F."/>
            <person name="Roux S."/>
            <person name="Paez-Espino D."/>
            <person name="Jungbluth S."/>
            <person name="Walsh D.A."/>
            <person name="Denef V.J."/>
            <person name="McMahon K.D."/>
            <person name="Konstantinidis K.T."/>
            <person name="Eloe-Fadrosh E.A."/>
            <person name="Kyrpides N.C."/>
            <person name="Woyke T."/>
        </authorList>
    </citation>
    <scope>NUCLEOTIDE SEQUENCE</scope>
    <source>
        <strain evidence="1">GVMAG-M-3300023179-27</strain>
    </source>
</reference>
<sequence length="219" mass="24489">MPEGMGGKETTFLSKEISPSDSNAYDPMVLNSQSVGNFDSLFDKMRKVDDVDMMGENTGNIDNISNQKLDDTLKEYVNVGRFDKGDESVKLYTDAELSKYRQDFFNFNDKINVESRNPYDGVDKINLMMLSNDGDVSKNKIGARISDVFGFLTNDGKQCGNPEFDPLLMTNQYKKNGANGKTFVRQNKIYCDEDVNNGGEFYSGIEGFDPLSDESLSLA</sequence>
<accession>A0A6C0EAS0</accession>
<protein>
    <submittedName>
        <fullName evidence="1">Uncharacterized protein</fullName>
    </submittedName>
</protein>
<dbReference type="AlphaFoldDB" id="A0A6C0EAS0"/>
<name>A0A6C0EAS0_9ZZZZ</name>
<organism evidence="1">
    <name type="scientific">viral metagenome</name>
    <dbReference type="NCBI Taxonomy" id="1070528"/>
    <lineage>
        <taxon>unclassified sequences</taxon>
        <taxon>metagenomes</taxon>
        <taxon>organismal metagenomes</taxon>
    </lineage>
</organism>
<evidence type="ECO:0000313" key="1">
    <source>
        <dbReference type="EMBL" id="QHT25958.1"/>
    </source>
</evidence>
<dbReference type="EMBL" id="MN739776">
    <property type="protein sequence ID" value="QHT25958.1"/>
    <property type="molecule type" value="Genomic_DNA"/>
</dbReference>
<proteinExistence type="predicted"/>